<feature type="transmembrane region" description="Helical" evidence="7">
    <location>
        <begin position="256"/>
        <end position="276"/>
    </location>
</feature>
<dbReference type="Pfam" id="PF20684">
    <property type="entry name" value="Fung_rhodopsin"/>
    <property type="match status" value="1"/>
</dbReference>
<dbReference type="GO" id="GO:0016020">
    <property type="term" value="C:membrane"/>
    <property type="evidence" value="ECO:0007669"/>
    <property type="project" value="UniProtKB-SubCell"/>
</dbReference>
<feature type="transmembrane region" description="Helical" evidence="7">
    <location>
        <begin position="217"/>
        <end position="241"/>
    </location>
</feature>
<evidence type="ECO:0000256" key="1">
    <source>
        <dbReference type="ARBA" id="ARBA00004141"/>
    </source>
</evidence>
<organism evidence="9 10">
    <name type="scientific">Hymenoscyphus albidus</name>
    <dbReference type="NCBI Taxonomy" id="595503"/>
    <lineage>
        <taxon>Eukaryota</taxon>
        <taxon>Fungi</taxon>
        <taxon>Dikarya</taxon>
        <taxon>Ascomycota</taxon>
        <taxon>Pezizomycotina</taxon>
        <taxon>Leotiomycetes</taxon>
        <taxon>Helotiales</taxon>
        <taxon>Helotiaceae</taxon>
        <taxon>Hymenoscyphus</taxon>
    </lineage>
</organism>
<keyword evidence="10" id="KW-1185">Reference proteome</keyword>
<evidence type="ECO:0000256" key="7">
    <source>
        <dbReference type="SAM" id="Phobius"/>
    </source>
</evidence>
<feature type="transmembrane region" description="Helical" evidence="7">
    <location>
        <begin position="60"/>
        <end position="79"/>
    </location>
</feature>
<comment type="similarity">
    <text evidence="5">Belongs to the SAT4 family.</text>
</comment>
<dbReference type="InterPro" id="IPR052337">
    <property type="entry name" value="SAT4-like"/>
</dbReference>
<evidence type="ECO:0000259" key="8">
    <source>
        <dbReference type="Pfam" id="PF20684"/>
    </source>
</evidence>
<dbReference type="Proteomes" id="UP000701801">
    <property type="component" value="Unassembled WGS sequence"/>
</dbReference>
<feature type="region of interest" description="Disordered" evidence="6">
    <location>
        <begin position="297"/>
        <end position="335"/>
    </location>
</feature>
<dbReference type="AlphaFoldDB" id="A0A9N9M100"/>
<reference evidence="9" key="1">
    <citation type="submission" date="2021-07" db="EMBL/GenBank/DDBJ databases">
        <authorList>
            <person name="Durling M."/>
        </authorList>
    </citation>
    <scope>NUCLEOTIDE SEQUENCE</scope>
</reference>
<evidence type="ECO:0000313" key="10">
    <source>
        <dbReference type="Proteomes" id="UP000701801"/>
    </source>
</evidence>
<keyword evidence="3 7" id="KW-1133">Transmembrane helix</keyword>
<dbReference type="InterPro" id="IPR049326">
    <property type="entry name" value="Rhodopsin_dom_fungi"/>
</dbReference>
<evidence type="ECO:0000256" key="5">
    <source>
        <dbReference type="ARBA" id="ARBA00038359"/>
    </source>
</evidence>
<evidence type="ECO:0000256" key="2">
    <source>
        <dbReference type="ARBA" id="ARBA00022692"/>
    </source>
</evidence>
<dbReference type="PANTHER" id="PTHR33048">
    <property type="entry name" value="PTH11-LIKE INTEGRAL MEMBRANE PROTEIN (AFU_ORTHOLOGUE AFUA_5G11245)"/>
    <property type="match status" value="1"/>
</dbReference>
<feature type="compositionally biased region" description="Polar residues" evidence="6">
    <location>
        <begin position="297"/>
        <end position="326"/>
    </location>
</feature>
<dbReference type="EMBL" id="CAJVRM010000574">
    <property type="protein sequence ID" value="CAG8982211.1"/>
    <property type="molecule type" value="Genomic_DNA"/>
</dbReference>
<dbReference type="PANTHER" id="PTHR33048:SF47">
    <property type="entry name" value="INTEGRAL MEMBRANE PROTEIN-RELATED"/>
    <property type="match status" value="1"/>
</dbReference>
<feature type="domain" description="Rhodopsin" evidence="8">
    <location>
        <begin position="40"/>
        <end position="281"/>
    </location>
</feature>
<sequence length="361" mass="39701">MASSFHPTAASHAFLSQNDSTSLVVTAIVFIVLETIFYGLRTLSRYYQKIPFGWEDALMLLGWVTCLTLAADGIVSVRFGTGQRFLKVIQEHPEKIPLWGRNNLYAIPMIYCFAVNLPKMSVLGLYLGIFLDKWSRWTCWILLFVCGASGIVNFFTVAFQCNTPEAIWSPLLPGGRCDNVDAHITYSAIVNILTDLVMIILPISLVKKLQVTKKVKIGIALTFLSASIGLITAIARFIQFIKNPIAEDPTYQGAKLIIWIVVESGMYLISGCLLSCRPVLNKIMSSDAVSTIFSTNRSASGRGTKATTGGTSGISGHQGKTGNTTEGPKARMDEESVEGGYYRLEPTKPDKIYVKKQFSIV</sequence>
<protein>
    <recommendedName>
        <fullName evidence="8">Rhodopsin domain-containing protein</fullName>
    </recommendedName>
</protein>
<feature type="transmembrane region" description="Helical" evidence="7">
    <location>
        <begin position="184"/>
        <end position="205"/>
    </location>
</feature>
<gene>
    <name evidence="9" type="ORF">HYALB_00003647</name>
</gene>
<evidence type="ECO:0000256" key="3">
    <source>
        <dbReference type="ARBA" id="ARBA00022989"/>
    </source>
</evidence>
<comment type="subcellular location">
    <subcellularLocation>
        <location evidence="1">Membrane</location>
        <topology evidence="1">Multi-pass membrane protein</topology>
    </subcellularLocation>
</comment>
<comment type="caution">
    <text evidence="9">The sequence shown here is derived from an EMBL/GenBank/DDBJ whole genome shotgun (WGS) entry which is preliminary data.</text>
</comment>
<proteinExistence type="inferred from homology"/>
<feature type="transmembrane region" description="Helical" evidence="7">
    <location>
        <begin position="20"/>
        <end position="40"/>
    </location>
</feature>
<dbReference type="OrthoDB" id="5329176at2759"/>
<evidence type="ECO:0000256" key="6">
    <source>
        <dbReference type="SAM" id="MobiDB-lite"/>
    </source>
</evidence>
<name>A0A9N9M100_9HELO</name>
<evidence type="ECO:0000313" key="9">
    <source>
        <dbReference type="EMBL" id="CAG8982211.1"/>
    </source>
</evidence>
<feature type="transmembrane region" description="Helical" evidence="7">
    <location>
        <begin position="105"/>
        <end position="127"/>
    </location>
</feature>
<accession>A0A9N9M100</accession>
<keyword evidence="4 7" id="KW-0472">Membrane</keyword>
<feature type="transmembrane region" description="Helical" evidence="7">
    <location>
        <begin position="139"/>
        <end position="159"/>
    </location>
</feature>
<evidence type="ECO:0000256" key="4">
    <source>
        <dbReference type="ARBA" id="ARBA00023136"/>
    </source>
</evidence>
<keyword evidence="2 7" id="KW-0812">Transmembrane</keyword>